<keyword evidence="4" id="KW-0233">DNA recombination</keyword>
<dbReference type="Pfam" id="PF01609">
    <property type="entry name" value="DDE_Tnp_1"/>
    <property type="match status" value="1"/>
</dbReference>
<feature type="region of interest" description="Disordered" evidence="5">
    <location>
        <begin position="399"/>
        <end position="424"/>
    </location>
</feature>
<dbReference type="Proteomes" id="UP000799092">
    <property type="component" value="Unassembled WGS sequence"/>
</dbReference>
<proteinExistence type="inferred from homology"/>
<gene>
    <name evidence="7" type="ORF">GH741_21335</name>
</gene>
<evidence type="ECO:0000313" key="7">
    <source>
        <dbReference type="EMBL" id="MRH45172.1"/>
    </source>
</evidence>
<name>A0A6A8DVD4_9BACI</name>
<dbReference type="GO" id="GO:0003677">
    <property type="term" value="F:DNA binding"/>
    <property type="evidence" value="ECO:0007669"/>
    <property type="project" value="UniProtKB-KW"/>
</dbReference>
<feature type="domain" description="Transposase IS4-like" evidence="6">
    <location>
        <begin position="115"/>
        <end position="328"/>
    </location>
</feature>
<dbReference type="AlphaFoldDB" id="A0A6A8DVD4"/>
<evidence type="ECO:0000256" key="3">
    <source>
        <dbReference type="ARBA" id="ARBA00023125"/>
    </source>
</evidence>
<keyword evidence="3" id="KW-0238">DNA-binding</keyword>
<comment type="caution">
    <text evidence="7">The sequence shown here is derived from an EMBL/GenBank/DDBJ whole genome shotgun (WGS) entry which is preliminary data.</text>
</comment>
<dbReference type="EMBL" id="WJNG01000031">
    <property type="protein sequence ID" value="MRH45172.1"/>
    <property type="molecule type" value="Genomic_DNA"/>
</dbReference>
<feature type="compositionally biased region" description="Basic residues" evidence="5">
    <location>
        <begin position="401"/>
        <end position="424"/>
    </location>
</feature>
<dbReference type="GO" id="GO:0006313">
    <property type="term" value="P:DNA transposition"/>
    <property type="evidence" value="ECO:0007669"/>
    <property type="project" value="InterPro"/>
</dbReference>
<dbReference type="NCBIfam" id="NF033592">
    <property type="entry name" value="transpos_IS4_1"/>
    <property type="match status" value="1"/>
</dbReference>
<dbReference type="InterPro" id="IPR047952">
    <property type="entry name" value="Transpos_IS4"/>
</dbReference>
<evidence type="ECO:0000256" key="5">
    <source>
        <dbReference type="SAM" id="MobiDB-lite"/>
    </source>
</evidence>
<evidence type="ECO:0000256" key="4">
    <source>
        <dbReference type="ARBA" id="ARBA00023172"/>
    </source>
</evidence>
<dbReference type="PANTHER" id="PTHR33258:SF1">
    <property type="entry name" value="TRANSPOSASE INSL FOR INSERTION SEQUENCE ELEMENT IS186A-RELATED"/>
    <property type="match status" value="1"/>
</dbReference>
<keyword evidence="2" id="KW-0815">Transposition</keyword>
<reference evidence="7" key="1">
    <citation type="submission" date="2019-11" db="EMBL/GenBank/DDBJ databases">
        <authorList>
            <person name="Li J."/>
        </authorList>
    </citation>
    <scope>NUCLEOTIDE SEQUENCE</scope>
    <source>
        <strain evidence="7">B6B</strain>
    </source>
</reference>
<organism evidence="7 8">
    <name type="scientific">Aquibacillus halophilus</name>
    <dbReference type="NCBI Taxonomy" id="930132"/>
    <lineage>
        <taxon>Bacteria</taxon>
        <taxon>Bacillati</taxon>
        <taxon>Bacillota</taxon>
        <taxon>Bacilli</taxon>
        <taxon>Bacillales</taxon>
        <taxon>Bacillaceae</taxon>
        <taxon>Aquibacillus</taxon>
    </lineage>
</organism>
<evidence type="ECO:0000256" key="1">
    <source>
        <dbReference type="ARBA" id="ARBA00010075"/>
    </source>
</evidence>
<protein>
    <submittedName>
        <fullName evidence="7">IS4 family transposase</fullName>
    </submittedName>
</protein>
<keyword evidence="8" id="KW-1185">Reference proteome</keyword>
<evidence type="ECO:0000313" key="8">
    <source>
        <dbReference type="Proteomes" id="UP000799092"/>
    </source>
</evidence>
<comment type="similarity">
    <text evidence="1">Belongs to the transposase 11 family.</text>
</comment>
<evidence type="ECO:0000256" key="2">
    <source>
        <dbReference type="ARBA" id="ARBA00022578"/>
    </source>
</evidence>
<dbReference type="GO" id="GO:0004803">
    <property type="term" value="F:transposase activity"/>
    <property type="evidence" value="ECO:0007669"/>
    <property type="project" value="InterPro"/>
</dbReference>
<dbReference type="InterPro" id="IPR012337">
    <property type="entry name" value="RNaseH-like_sf"/>
</dbReference>
<evidence type="ECO:0000259" key="6">
    <source>
        <dbReference type="Pfam" id="PF01609"/>
    </source>
</evidence>
<sequence length="424" mass="49308">MGMRKTFLGAVEVSERLLNDVIFMCESRVKPTYFTRKGNKLDFKSTILFSLYFVKKTIQLELDSFFKMVNPTGVSITKQGYSEARRKVSPTAFRKLSHAVVQWFYDDDSFKTFHGYRLCAIDGSIVELPNTEGLRNHFGYVQNQMSPTNARARVAAIYDIENDIILTSRIAPYKSSERDAAKEMIKELKELGFKNDLLLFDRGYPSRDFIAYVEEYGIKYLMRASIGAMKEIREAVEPDQIIHFTVNGKELSARVLRVLLPSNEEEILVTNVMEKHLGVLEFKDLYFKRWGIEVKYDELKNKLQMENFTGSSQVVIEQDFYASIYLINMVALVKNEANKVINEKDKKKNLKHHYQINTNILIGKLKESMIILLLEERAAVRQKIFNKVMKEIIKNKTPIRPGRKYPRNKNLKSNKFVPSRKRCL</sequence>
<dbReference type="InterPro" id="IPR002559">
    <property type="entry name" value="Transposase_11"/>
</dbReference>
<dbReference type="PANTHER" id="PTHR33258">
    <property type="entry name" value="TRANSPOSASE INSL FOR INSERTION SEQUENCE ELEMENT IS186A-RELATED"/>
    <property type="match status" value="1"/>
</dbReference>
<dbReference type="SUPFAM" id="SSF53098">
    <property type="entry name" value="Ribonuclease H-like"/>
    <property type="match status" value="1"/>
</dbReference>
<accession>A0A6A8DVD4</accession>